<dbReference type="InterPro" id="IPR021457">
    <property type="entry name" value="DUF3108"/>
</dbReference>
<dbReference type="InParanoid" id="A0A330L944"/>
<evidence type="ECO:0000256" key="1">
    <source>
        <dbReference type="SAM" id="SignalP"/>
    </source>
</evidence>
<dbReference type="Pfam" id="PF11306">
    <property type="entry name" value="DUF3108"/>
    <property type="match status" value="1"/>
</dbReference>
<evidence type="ECO:0000313" key="2">
    <source>
        <dbReference type="EMBL" id="SPP65611.1"/>
    </source>
</evidence>
<dbReference type="EMBL" id="OUNR01000017">
    <property type="protein sequence ID" value="SPP65611.1"/>
    <property type="molecule type" value="Genomic_DNA"/>
</dbReference>
<accession>A0A330L944</accession>
<reference evidence="3" key="1">
    <citation type="submission" date="2018-04" db="EMBL/GenBank/DDBJ databases">
        <authorList>
            <person name="Lucker S."/>
            <person name="Sakoula D."/>
        </authorList>
    </citation>
    <scope>NUCLEOTIDE SEQUENCE [LARGE SCALE GENOMIC DNA]</scope>
</reference>
<protein>
    <recommendedName>
        <fullName evidence="4">DUF3108 domain-containing protein</fullName>
    </recommendedName>
</protein>
<feature type="chain" id="PRO_5016235601" description="DUF3108 domain-containing protein" evidence="1">
    <location>
        <begin position="28"/>
        <end position="263"/>
    </location>
</feature>
<gene>
    <name evidence="2" type="ORF">NITLEN_40084</name>
</gene>
<keyword evidence="1" id="KW-0732">Signal</keyword>
<dbReference type="OrthoDB" id="9806641at2"/>
<name>A0A330L944_9BACT</name>
<sequence length="263" mass="29254">MLRSNTLCVLTWVLCLLSAGVPGPVHADEGARSLTRPFRVGERLTYDISFLNISAGTAVMEVGPGDAVGNHPSGRFITTAVSSPKVTRFFPVDNRVESLTDLTTLLPERMTFRRREGKKKEDIEYVFHRNDNTVSATRGGVTEVLPIPAETQDLISCLYYVRSLLPLKPGASQALTVYHDKKIRQIEVRVEKIELLDGPWGNLEAAQVLVIMPFQGIFLNQGNIRVWFTTDERRVPLRMKAKVVIGSIVADLVDGIPEVTRVK</sequence>
<organism evidence="2 3">
    <name type="scientific">Nitrospira lenta</name>
    <dbReference type="NCBI Taxonomy" id="1436998"/>
    <lineage>
        <taxon>Bacteria</taxon>
        <taxon>Pseudomonadati</taxon>
        <taxon>Nitrospirota</taxon>
        <taxon>Nitrospiria</taxon>
        <taxon>Nitrospirales</taxon>
        <taxon>Nitrospiraceae</taxon>
        <taxon>Nitrospira</taxon>
    </lineage>
</organism>
<dbReference type="Proteomes" id="UP000248168">
    <property type="component" value="Unassembled WGS sequence"/>
</dbReference>
<dbReference type="AlphaFoldDB" id="A0A330L944"/>
<feature type="signal peptide" evidence="1">
    <location>
        <begin position="1"/>
        <end position="27"/>
    </location>
</feature>
<proteinExistence type="predicted"/>
<evidence type="ECO:0008006" key="4">
    <source>
        <dbReference type="Google" id="ProtNLM"/>
    </source>
</evidence>
<evidence type="ECO:0000313" key="3">
    <source>
        <dbReference type="Proteomes" id="UP000248168"/>
    </source>
</evidence>
<keyword evidence="3" id="KW-1185">Reference proteome</keyword>